<sequence length="210" mass="24034">MNSQEISNILINLSPAKRIKFIRQKLLKQNQQTFCEDGIIRSGTLKSIEIERIKVGPKIAERLVHKLNLEGIICDVSLFLEQNSPCTIKIDSSKKELAGSSMSYLEEIRQKITQLTPIKISTSEYAPQFPAQSTLLAYEATKEHLKDFDKTLCFIQGNKSSLYYLTYLNEHELEGEINNKKIKISTNIIEFCTIFIVEIIYLISNKKSNL</sequence>
<dbReference type="STRING" id="455.Ljam_1164"/>
<name>A0A0W0UHD8_9GAMM</name>
<organism evidence="1 2">
    <name type="scientific">Legionella jamestowniensis</name>
    <dbReference type="NCBI Taxonomy" id="455"/>
    <lineage>
        <taxon>Bacteria</taxon>
        <taxon>Pseudomonadati</taxon>
        <taxon>Pseudomonadota</taxon>
        <taxon>Gammaproteobacteria</taxon>
        <taxon>Legionellales</taxon>
        <taxon>Legionellaceae</taxon>
        <taxon>Legionella</taxon>
    </lineage>
</organism>
<evidence type="ECO:0000313" key="1">
    <source>
        <dbReference type="EMBL" id="KTD06969.1"/>
    </source>
</evidence>
<dbReference type="Proteomes" id="UP000054715">
    <property type="component" value="Unassembled WGS sequence"/>
</dbReference>
<protein>
    <submittedName>
        <fullName evidence="1">Uncharacterized protein</fullName>
    </submittedName>
</protein>
<evidence type="ECO:0000313" key="2">
    <source>
        <dbReference type="Proteomes" id="UP000054715"/>
    </source>
</evidence>
<dbReference type="OrthoDB" id="5651343at2"/>
<proteinExistence type="predicted"/>
<reference evidence="1 2" key="1">
    <citation type="submission" date="2015-11" db="EMBL/GenBank/DDBJ databases">
        <title>Genomic analysis of 38 Legionella species identifies large and diverse effector repertoires.</title>
        <authorList>
            <person name="Burstein D."/>
            <person name="Amaro F."/>
            <person name="Zusman T."/>
            <person name="Lifshitz Z."/>
            <person name="Cohen O."/>
            <person name="Gilbert J.A."/>
            <person name="Pupko T."/>
            <person name="Shuman H.A."/>
            <person name="Segal G."/>
        </authorList>
    </citation>
    <scope>NUCLEOTIDE SEQUENCE [LARGE SCALE GENOMIC DNA]</scope>
    <source>
        <strain evidence="1 2">JA-26-G1-E2</strain>
    </source>
</reference>
<dbReference type="RefSeq" id="WP_058449189.1">
    <property type="nucleotide sequence ID" value="NZ_CAAAJF010000010.1"/>
</dbReference>
<dbReference type="PATRIC" id="fig|455.5.peg.1232"/>
<dbReference type="EMBL" id="LNYG01000013">
    <property type="protein sequence ID" value="KTD06969.1"/>
    <property type="molecule type" value="Genomic_DNA"/>
</dbReference>
<gene>
    <name evidence="1" type="ORF">Ljam_1164</name>
</gene>
<dbReference type="AlphaFoldDB" id="A0A0W0UHD8"/>
<accession>A0A0W0UHD8</accession>
<comment type="caution">
    <text evidence="1">The sequence shown here is derived from an EMBL/GenBank/DDBJ whole genome shotgun (WGS) entry which is preliminary data.</text>
</comment>